<reference evidence="2" key="1">
    <citation type="submission" date="2023-06" db="EMBL/GenBank/DDBJ databases">
        <title>Phylogenetic Diversity of Rhizobium strains.</title>
        <authorList>
            <person name="Moura F.T."/>
            <person name="Helene L.C.F."/>
            <person name="Hungria M."/>
        </authorList>
    </citation>
    <scope>NUCLEOTIDE SEQUENCE</scope>
    <source>
        <strain evidence="2">CCGE526</strain>
    </source>
</reference>
<dbReference type="Pfam" id="PF10948">
    <property type="entry name" value="DUF2635"/>
    <property type="match status" value="1"/>
</dbReference>
<comment type="caution">
    <text evidence="2">The sequence shown here is derived from an EMBL/GenBank/DDBJ whole genome shotgun (WGS) entry which is preliminary data.</text>
</comment>
<dbReference type="Proteomes" id="UP001172645">
    <property type="component" value="Unassembled WGS sequence"/>
</dbReference>
<organism evidence="2 3">
    <name type="scientific">Rhizobium mayense</name>
    <dbReference type="NCBI Taxonomy" id="1312184"/>
    <lineage>
        <taxon>Bacteria</taxon>
        <taxon>Pseudomonadati</taxon>
        <taxon>Pseudomonadota</taxon>
        <taxon>Alphaproteobacteria</taxon>
        <taxon>Hyphomicrobiales</taxon>
        <taxon>Rhizobiaceae</taxon>
        <taxon>Rhizobium/Agrobacterium group</taxon>
        <taxon>Rhizobium</taxon>
    </lineage>
</organism>
<gene>
    <name evidence="2" type="ORF">PY649_20310</name>
</gene>
<evidence type="ECO:0000313" key="2">
    <source>
        <dbReference type="EMBL" id="MDL2401253.1"/>
    </source>
</evidence>
<protein>
    <submittedName>
        <fullName evidence="2">DUF2635 domain-containing protein</fullName>
    </submittedName>
</protein>
<dbReference type="EMBL" id="JARFYM010000017">
    <property type="protein sequence ID" value="MDL2401253.1"/>
    <property type="molecule type" value="Genomic_DNA"/>
</dbReference>
<evidence type="ECO:0000313" key="3">
    <source>
        <dbReference type="Proteomes" id="UP001172645"/>
    </source>
</evidence>
<proteinExistence type="predicted"/>
<name>A0ABT7JZR0_9HYPH</name>
<accession>A0ABT7JZR0</accession>
<dbReference type="InterPro" id="IPR024400">
    <property type="entry name" value="DUF2635"/>
</dbReference>
<keyword evidence="3" id="KW-1185">Reference proteome</keyword>
<evidence type="ECO:0000256" key="1">
    <source>
        <dbReference type="SAM" id="MobiDB-lite"/>
    </source>
</evidence>
<sequence length="100" mass="10066">MGKYLKPGPGRTVFQEDGRLWPADGMDAENTLYIRRRLKDGDLIETTAPAAAATPAPAVSTPASTPAVSASSSSGSSPAGATATDTQASDASGDKSKGVK</sequence>
<dbReference type="RefSeq" id="WP_285870445.1">
    <property type="nucleotide sequence ID" value="NZ_JARFYM010000017.1"/>
</dbReference>
<feature type="region of interest" description="Disordered" evidence="1">
    <location>
        <begin position="48"/>
        <end position="100"/>
    </location>
</feature>
<feature type="compositionally biased region" description="Low complexity" evidence="1">
    <location>
        <begin position="48"/>
        <end position="91"/>
    </location>
</feature>